<dbReference type="CDD" id="cd08414">
    <property type="entry name" value="PBP2_LTTR_aromatics_like"/>
    <property type="match status" value="1"/>
</dbReference>
<dbReference type="Pfam" id="PF00126">
    <property type="entry name" value="HTH_1"/>
    <property type="match status" value="1"/>
</dbReference>
<dbReference type="EMBL" id="CP021112">
    <property type="protein sequence ID" value="ARP98005.1"/>
    <property type="molecule type" value="Genomic_DNA"/>
</dbReference>
<dbReference type="STRING" id="1235591.CAK95_02110"/>
<dbReference type="PRINTS" id="PR00039">
    <property type="entry name" value="HTHLYSR"/>
</dbReference>
<dbReference type="PANTHER" id="PTHR30346">
    <property type="entry name" value="TRANSCRIPTIONAL DUAL REGULATOR HCAR-RELATED"/>
    <property type="match status" value="1"/>
</dbReference>
<keyword evidence="3" id="KW-0238">DNA-binding</keyword>
<sequence length="298" mass="33206">MELRHLRCLAVLAEELHFSRAAERLGIAQPALTQHIQHLERELGVRLFHRTKRSVQLTVAGRLTLEQALRTLQQAERTELIARQAGRGEKGLIEIGYVGSAAFSGILSRTISAYRKTNPNVDLHLHELGIRQQLDDLQSGHLDIGFLRLPVKQWPVGLTSLTLLSEPIIVAIPAEHRLAKRRAIPIAELAEESFIAMRYMEGVGFHAQVEDICRKNQFVPRITQRAQQFAAIASLVGAGLGVAFVPKSLGTLPIPDIVYRPLANIQEMSNLALVFRKSEPAPAVVSFVEKVRRTLRGR</sequence>
<protein>
    <submittedName>
        <fullName evidence="5">Uncharacterized protein</fullName>
    </submittedName>
</protein>
<keyword evidence="2" id="KW-0805">Transcription regulation</keyword>
<dbReference type="PANTHER" id="PTHR30346:SF30">
    <property type="entry name" value="SMALL NEUTRAL PROTEASE REGULATORY PROTEIN"/>
    <property type="match status" value="1"/>
</dbReference>
<dbReference type="GO" id="GO:0003700">
    <property type="term" value="F:DNA-binding transcription factor activity"/>
    <property type="evidence" value="ECO:0007669"/>
    <property type="project" value="InterPro"/>
</dbReference>
<dbReference type="InterPro" id="IPR005119">
    <property type="entry name" value="LysR_subst-bd"/>
</dbReference>
<organism evidence="5 6">
    <name type="scientific">Pseudorhodoplanes sinuspersici</name>
    <dbReference type="NCBI Taxonomy" id="1235591"/>
    <lineage>
        <taxon>Bacteria</taxon>
        <taxon>Pseudomonadati</taxon>
        <taxon>Pseudomonadota</taxon>
        <taxon>Alphaproteobacteria</taxon>
        <taxon>Hyphomicrobiales</taxon>
        <taxon>Pseudorhodoplanes</taxon>
    </lineage>
</organism>
<dbReference type="InterPro" id="IPR036388">
    <property type="entry name" value="WH-like_DNA-bd_sf"/>
</dbReference>
<evidence type="ECO:0000256" key="1">
    <source>
        <dbReference type="ARBA" id="ARBA00009437"/>
    </source>
</evidence>
<keyword evidence="4" id="KW-0804">Transcription</keyword>
<dbReference type="Gene3D" id="3.40.190.10">
    <property type="entry name" value="Periplasmic binding protein-like II"/>
    <property type="match status" value="2"/>
</dbReference>
<keyword evidence="6" id="KW-1185">Reference proteome</keyword>
<dbReference type="PROSITE" id="PS50931">
    <property type="entry name" value="HTH_LYSR"/>
    <property type="match status" value="1"/>
</dbReference>
<evidence type="ECO:0000313" key="6">
    <source>
        <dbReference type="Proteomes" id="UP000194137"/>
    </source>
</evidence>
<dbReference type="InterPro" id="IPR000847">
    <property type="entry name" value="LysR_HTH_N"/>
</dbReference>
<dbReference type="InterPro" id="IPR036390">
    <property type="entry name" value="WH_DNA-bd_sf"/>
</dbReference>
<dbReference type="Proteomes" id="UP000194137">
    <property type="component" value="Chromosome"/>
</dbReference>
<dbReference type="SUPFAM" id="SSF53850">
    <property type="entry name" value="Periplasmic binding protein-like II"/>
    <property type="match status" value="1"/>
</dbReference>
<evidence type="ECO:0000256" key="3">
    <source>
        <dbReference type="ARBA" id="ARBA00023125"/>
    </source>
</evidence>
<evidence type="ECO:0000256" key="2">
    <source>
        <dbReference type="ARBA" id="ARBA00023015"/>
    </source>
</evidence>
<reference evidence="5" key="1">
    <citation type="submission" date="2017-05" db="EMBL/GenBank/DDBJ databases">
        <title>Full genome sequence of Pseudorhodoplanes sinuspersici.</title>
        <authorList>
            <person name="Dastgheib S.M.M."/>
            <person name="Shavandi M."/>
            <person name="Tirandaz H."/>
        </authorList>
    </citation>
    <scope>NUCLEOTIDE SEQUENCE [LARGE SCALE GENOMIC DNA]</scope>
    <source>
        <strain evidence="5">RIPI110</strain>
    </source>
</reference>
<comment type="similarity">
    <text evidence="1">Belongs to the LysR transcriptional regulatory family.</text>
</comment>
<accession>A0A1W6ZL67</accession>
<dbReference type="Gene3D" id="1.10.10.10">
    <property type="entry name" value="Winged helix-like DNA-binding domain superfamily/Winged helix DNA-binding domain"/>
    <property type="match status" value="1"/>
</dbReference>
<dbReference type="FunFam" id="1.10.10.10:FF:000001">
    <property type="entry name" value="LysR family transcriptional regulator"/>
    <property type="match status" value="1"/>
</dbReference>
<dbReference type="GO" id="GO:0003677">
    <property type="term" value="F:DNA binding"/>
    <property type="evidence" value="ECO:0007669"/>
    <property type="project" value="UniProtKB-KW"/>
</dbReference>
<evidence type="ECO:0000256" key="4">
    <source>
        <dbReference type="ARBA" id="ARBA00023163"/>
    </source>
</evidence>
<proteinExistence type="inferred from homology"/>
<name>A0A1W6ZL67_9HYPH</name>
<evidence type="ECO:0000313" key="5">
    <source>
        <dbReference type="EMBL" id="ARP98005.1"/>
    </source>
</evidence>
<dbReference type="GO" id="GO:0032993">
    <property type="term" value="C:protein-DNA complex"/>
    <property type="evidence" value="ECO:0007669"/>
    <property type="project" value="TreeGrafter"/>
</dbReference>
<dbReference type="SUPFAM" id="SSF46785">
    <property type="entry name" value="Winged helix' DNA-binding domain"/>
    <property type="match status" value="1"/>
</dbReference>
<dbReference type="RefSeq" id="WP_086086322.1">
    <property type="nucleotide sequence ID" value="NZ_CP021112.1"/>
</dbReference>
<gene>
    <name evidence="5" type="ORF">CAK95_02110</name>
</gene>
<dbReference type="AlphaFoldDB" id="A0A1W6ZL67"/>
<dbReference type="KEGG" id="psin:CAK95_02110"/>
<dbReference type="Pfam" id="PF03466">
    <property type="entry name" value="LysR_substrate"/>
    <property type="match status" value="1"/>
</dbReference>